<gene>
    <name evidence="1" type="ORF">g.655</name>
</gene>
<protein>
    <submittedName>
        <fullName evidence="1">Uncharacterized protein</fullName>
    </submittedName>
</protein>
<evidence type="ECO:0000313" key="1">
    <source>
        <dbReference type="EMBL" id="JAT30622.1"/>
    </source>
</evidence>
<accession>A0A1B6M3X7</accession>
<organism evidence="1">
    <name type="scientific">Graphocephala atropunctata</name>
    <dbReference type="NCBI Taxonomy" id="36148"/>
    <lineage>
        <taxon>Eukaryota</taxon>
        <taxon>Metazoa</taxon>
        <taxon>Ecdysozoa</taxon>
        <taxon>Arthropoda</taxon>
        <taxon>Hexapoda</taxon>
        <taxon>Insecta</taxon>
        <taxon>Pterygota</taxon>
        <taxon>Neoptera</taxon>
        <taxon>Paraneoptera</taxon>
        <taxon>Hemiptera</taxon>
        <taxon>Auchenorrhyncha</taxon>
        <taxon>Membracoidea</taxon>
        <taxon>Cicadellidae</taxon>
        <taxon>Cicadellinae</taxon>
        <taxon>Cicadellini</taxon>
        <taxon>Graphocephala</taxon>
    </lineage>
</organism>
<feature type="non-terminal residue" evidence="1">
    <location>
        <position position="1"/>
    </location>
</feature>
<reference evidence="1" key="1">
    <citation type="submission" date="2015-11" db="EMBL/GenBank/DDBJ databases">
        <title>De novo transcriptome assembly of four potential Pierce s Disease insect vectors from Arizona vineyards.</title>
        <authorList>
            <person name="Tassone E.E."/>
        </authorList>
    </citation>
    <scope>NUCLEOTIDE SEQUENCE</scope>
</reference>
<name>A0A1B6M3X7_9HEMI</name>
<dbReference type="AlphaFoldDB" id="A0A1B6M3X7"/>
<dbReference type="EMBL" id="GEBQ01009355">
    <property type="protein sequence ID" value="JAT30622.1"/>
    <property type="molecule type" value="Transcribed_RNA"/>
</dbReference>
<sequence>ETAIESFQEIVSESYVIPWGFKVLQTFGKSDIALVDLGENFNWSSVPGGFTRCAVPTVSVQPKLRTVCTAIGFNLTDNALSDREIPQPLTVYYLLVQKQCLDSRSIVEESNFLYRSWVCQCDYKRVDEDFSYSGALLFCGGGAR</sequence>
<feature type="non-terminal residue" evidence="1">
    <location>
        <position position="144"/>
    </location>
</feature>
<dbReference type="SUPFAM" id="SSF50494">
    <property type="entry name" value="Trypsin-like serine proteases"/>
    <property type="match status" value="1"/>
</dbReference>
<dbReference type="InterPro" id="IPR009003">
    <property type="entry name" value="Peptidase_S1_PA"/>
</dbReference>
<proteinExistence type="predicted"/>